<dbReference type="InterPro" id="IPR014710">
    <property type="entry name" value="RmlC-like_jellyroll"/>
</dbReference>
<dbReference type="InterPro" id="IPR013096">
    <property type="entry name" value="Cupin_2"/>
</dbReference>
<protein>
    <submittedName>
        <fullName evidence="2">Cupin domain-containing protein</fullName>
    </submittedName>
</protein>
<name>A0A2A4FUJ2_9SPHN</name>
<evidence type="ECO:0000313" key="3">
    <source>
        <dbReference type="Proteomes" id="UP000218934"/>
    </source>
</evidence>
<dbReference type="EMBL" id="NWUF01000012">
    <property type="protein sequence ID" value="PCE41809.1"/>
    <property type="molecule type" value="Genomic_DNA"/>
</dbReference>
<dbReference type="InterPro" id="IPR011051">
    <property type="entry name" value="RmlC_Cupin_sf"/>
</dbReference>
<comment type="caution">
    <text evidence="2">The sequence shown here is derived from an EMBL/GenBank/DDBJ whole genome shotgun (WGS) entry which is preliminary data.</text>
</comment>
<dbReference type="AlphaFoldDB" id="A0A2A4FUJ2"/>
<dbReference type="Proteomes" id="UP000218934">
    <property type="component" value="Unassembled WGS sequence"/>
</dbReference>
<dbReference type="OrthoDB" id="713485at2"/>
<dbReference type="SUPFAM" id="SSF51182">
    <property type="entry name" value="RmlC-like cupins"/>
    <property type="match status" value="1"/>
</dbReference>
<keyword evidence="3" id="KW-1185">Reference proteome</keyword>
<dbReference type="KEGG" id="rdi:CMV14_19385"/>
<feature type="domain" description="Cupin type-2" evidence="1">
    <location>
        <begin position="126"/>
        <end position="184"/>
    </location>
</feature>
<dbReference type="PANTHER" id="PTHR36156">
    <property type="entry name" value="SLR2101 PROTEIN"/>
    <property type="match status" value="1"/>
</dbReference>
<dbReference type="Gene3D" id="2.60.120.10">
    <property type="entry name" value="Jelly Rolls"/>
    <property type="match status" value="1"/>
</dbReference>
<dbReference type="CDD" id="cd02231">
    <property type="entry name" value="cupin_BLL6423-like"/>
    <property type="match status" value="1"/>
</dbReference>
<dbReference type="PANTHER" id="PTHR36156:SF2">
    <property type="entry name" value="CUPIN TYPE-2 DOMAIN-CONTAINING PROTEIN"/>
    <property type="match status" value="1"/>
</dbReference>
<gene>
    <name evidence="2" type="ORF">COO09_13720</name>
</gene>
<dbReference type="InterPro" id="IPR047142">
    <property type="entry name" value="OryJ/VirC-like"/>
</dbReference>
<accession>A0A2A4FUJ2</accession>
<organism evidence="2 3">
    <name type="scientific">Rhizorhabdus dicambivorans</name>
    <dbReference type="NCBI Taxonomy" id="1850238"/>
    <lineage>
        <taxon>Bacteria</taxon>
        <taxon>Pseudomonadati</taxon>
        <taxon>Pseudomonadota</taxon>
        <taxon>Alphaproteobacteria</taxon>
        <taxon>Sphingomonadales</taxon>
        <taxon>Sphingomonadaceae</taxon>
        <taxon>Rhizorhabdus</taxon>
    </lineage>
</organism>
<sequence length="198" mass="21645">MIIETNIEDEMMSGIRRVVTGHDDNGRSCITEDGQTVNGIKIETANVEMFEVWSTSGAPAQITPTEPDPTFRPLRIAPDALGTCLRVADLHPGEIRLPTGSEADVSKTILGHGDNPSVGMNANADHPTMHRTETVDYGIVLQGEVWMVMDSGETLLKQGDIAIQRGTNHAFENRSDETCRIAFVIIDGKFTDELRAQL</sequence>
<dbReference type="Pfam" id="PF07883">
    <property type="entry name" value="Cupin_2"/>
    <property type="match status" value="1"/>
</dbReference>
<evidence type="ECO:0000259" key="1">
    <source>
        <dbReference type="Pfam" id="PF07883"/>
    </source>
</evidence>
<dbReference type="RefSeq" id="WP_083215764.1">
    <property type="nucleotide sequence ID" value="NZ_CP023449.1"/>
</dbReference>
<evidence type="ECO:0000313" key="2">
    <source>
        <dbReference type="EMBL" id="PCE41809.1"/>
    </source>
</evidence>
<reference evidence="2 3" key="1">
    <citation type="submission" date="2017-09" db="EMBL/GenBank/DDBJ databases">
        <title>The Catabolism of 3,6-Dichlorosalicylic acid is Initiated by the Cytochrome P450 Monooxygenase DsmABC in Rhizorhabdus dicambivorans Ndbn-20.</title>
        <authorList>
            <person name="Na L."/>
        </authorList>
    </citation>
    <scope>NUCLEOTIDE SEQUENCE [LARGE SCALE GENOMIC DNA]</scope>
    <source>
        <strain evidence="2 3">Ndbn-20m</strain>
    </source>
</reference>
<dbReference type="Gene3D" id="2.20.70.150">
    <property type="match status" value="1"/>
</dbReference>
<proteinExistence type="predicted"/>